<dbReference type="OrthoDB" id="3270372at2759"/>
<evidence type="ECO:0000256" key="1">
    <source>
        <dbReference type="ARBA" id="ARBA00022723"/>
    </source>
</evidence>
<gene>
    <name evidence="6" type="ORF">MVEN_00483700</name>
</gene>
<dbReference type="Proteomes" id="UP000620124">
    <property type="component" value="Unassembled WGS sequence"/>
</dbReference>
<keyword evidence="2 4" id="KW-0863">Zinc-finger</keyword>
<dbReference type="SUPFAM" id="SSF144232">
    <property type="entry name" value="HIT/MYND zinc finger-like"/>
    <property type="match status" value="1"/>
</dbReference>
<proteinExistence type="predicted"/>
<protein>
    <submittedName>
        <fullName evidence="6">MYND-type domain-containing protein</fullName>
    </submittedName>
</protein>
<evidence type="ECO:0000313" key="7">
    <source>
        <dbReference type="Proteomes" id="UP000620124"/>
    </source>
</evidence>
<evidence type="ECO:0000256" key="3">
    <source>
        <dbReference type="ARBA" id="ARBA00022833"/>
    </source>
</evidence>
<sequence>MFNQSIPSLISEQMSSSSNVRGGSTTDVMDPRSLRLFLATLNDPTDPQALCCIALLHLVDMFGQVIKSVQKKDIQPSLIFRATMRFFTLLNPTESLACVKKNISTCRCNLADPLLQRLHSAFSGPAPARYADLISALALQLTAGLGDLQCGRFHKKMKVRDTESQPWPISESDLLGRCHTCRDTLAVLLLWAEDIHSGVGTFNIIAELLRLWPPFRTEFAANPRALRLATDHLKFAFTRYDVLPNIDDFGFFYPISAIARLFVGIATIRPLPLVCDILKPLLAELYPLSIRLQGMAPQLAQYTPHLEAFHYLLGVTIASRMGVQRPLSGDGLHMTALASMVAIRTNRTNPKCMNIGCSAPPGSKTSQCARCTVVRYCGSECQRNAWRDPVLPHKRLCDAIHSLRCALQLEGAAEWSDWLLDDFKSSDSSMELKLARFADLCRSKNLNPGLSQIIRETMIEMQTKLNL</sequence>
<dbReference type="InterPro" id="IPR002893">
    <property type="entry name" value="Znf_MYND"/>
</dbReference>
<dbReference type="AlphaFoldDB" id="A0A8H6YRW6"/>
<evidence type="ECO:0000259" key="5">
    <source>
        <dbReference type="PROSITE" id="PS50865"/>
    </source>
</evidence>
<reference evidence="6" key="1">
    <citation type="submission" date="2020-05" db="EMBL/GenBank/DDBJ databases">
        <title>Mycena genomes resolve the evolution of fungal bioluminescence.</title>
        <authorList>
            <person name="Tsai I.J."/>
        </authorList>
    </citation>
    <scope>NUCLEOTIDE SEQUENCE</scope>
    <source>
        <strain evidence="6">CCC161011</strain>
    </source>
</reference>
<organism evidence="6 7">
    <name type="scientific">Mycena venus</name>
    <dbReference type="NCBI Taxonomy" id="2733690"/>
    <lineage>
        <taxon>Eukaryota</taxon>
        <taxon>Fungi</taxon>
        <taxon>Dikarya</taxon>
        <taxon>Basidiomycota</taxon>
        <taxon>Agaricomycotina</taxon>
        <taxon>Agaricomycetes</taxon>
        <taxon>Agaricomycetidae</taxon>
        <taxon>Agaricales</taxon>
        <taxon>Marasmiineae</taxon>
        <taxon>Mycenaceae</taxon>
        <taxon>Mycena</taxon>
    </lineage>
</organism>
<dbReference type="GO" id="GO:0008270">
    <property type="term" value="F:zinc ion binding"/>
    <property type="evidence" value="ECO:0007669"/>
    <property type="project" value="UniProtKB-KW"/>
</dbReference>
<dbReference type="Gene3D" id="6.10.140.2220">
    <property type="match status" value="1"/>
</dbReference>
<evidence type="ECO:0000256" key="2">
    <source>
        <dbReference type="ARBA" id="ARBA00022771"/>
    </source>
</evidence>
<dbReference type="Pfam" id="PF01753">
    <property type="entry name" value="zf-MYND"/>
    <property type="match status" value="1"/>
</dbReference>
<keyword evidence="3" id="KW-0862">Zinc</keyword>
<accession>A0A8H6YRW6</accession>
<name>A0A8H6YRW6_9AGAR</name>
<feature type="domain" description="MYND-type" evidence="5">
    <location>
        <begin position="352"/>
        <end position="397"/>
    </location>
</feature>
<keyword evidence="1" id="KW-0479">Metal-binding</keyword>
<evidence type="ECO:0000256" key="4">
    <source>
        <dbReference type="PROSITE-ProRule" id="PRU00134"/>
    </source>
</evidence>
<keyword evidence="7" id="KW-1185">Reference proteome</keyword>
<dbReference type="PROSITE" id="PS50865">
    <property type="entry name" value="ZF_MYND_2"/>
    <property type="match status" value="1"/>
</dbReference>
<evidence type="ECO:0000313" key="6">
    <source>
        <dbReference type="EMBL" id="KAF7366075.1"/>
    </source>
</evidence>
<dbReference type="EMBL" id="JACAZI010000003">
    <property type="protein sequence ID" value="KAF7366075.1"/>
    <property type="molecule type" value="Genomic_DNA"/>
</dbReference>
<comment type="caution">
    <text evidence="6">The sequence shown here is derived from an EMBL/GenBank/DDBJ whole genome shotgun (WGS) entry which is preliminary data.</text>
</comment>